<feature type="region of interest" description="Disordered" evidence="1">
    <location>
        <begin position="123"/>
        <end position="171"/>
    </location>
</feature>
<name>A0A0G2J3B0_9EURO</name>
<evidence type="ECO:0000313" key="2">
    <source>
        <dbReference type="EMBL" id="KKZ64839.1"/>
    </source>
</evidence>
<evidence type="ECO:0000256" key="1">
    <source>
        <dbReference type="SAM" id="MobiDB-lite"/>
    </source>
</evidence>
<dbReference type="AlphaFoldDB" id="A0A0G2J3B0"/>
<dbReference type="Proteomes" id="UP000034164">
    <property type="component" value="Unassembled WGS sequence"/>
</dbReference>
<reference evidence="3" key="1">
    <citation type="journal article" date="2015" name="PLoS Genet.">
        <title>The dynamic genome and transcriptome of the human fungal pathogen Blastomyces and close relative Emmonsia.</title>
        <authorList>
            <person name="Munoz J.F."/>
            <person name="Gauthier G.M."/>
            <person name="Desjardins C.A."/>
            <person name="Gallo J.E."/>
            <person name="Holder J."/>
            <person name="Sullivan T.D."/>
            <person name="Marty A.J."/>
            <person name="Carmen J.C."/>
            <person name="Chen Z."/>
            <person name="Ding L."/>
            <person name="Gujja S."/>
            <person name="Magrini V."/>
            <person name="Misas E."/>
            <person name="Mitreva M."/>
            <person name="Priest M."/>
            <person name="Saif S."/>
            <person name="Whiston E.A."/>
            <person name="Young S."/>
            <person name="Zeng Q."/>
            <person name="Goldman W.E."/>
            <person name="Mardis E.R."/>
            <person name="Taylor J.W."/>
            <person name="McEwen J.G."/>
            <person name="Clay O.K."/>
            <person name="Klein B.S."/>
            <person name="Cuomo C.A."/>
        </authorList>
    </citation>
    <scope>NUCLEOTIDE SEQUENCE [LARGE SCALE GENOMIC DNA]</scope>
    <source>
        <strain evidence="3">UAMH 3008</strain>
    </source>
</reference>
<comment type="caution">
    <text evidence="2">The sequence shown here is derived from an EMBL/GenBank/DDBJ whole genome shotgun (WGS) entry which is preliminary data.</text>
</comment>
<gene>
    <name evidence="2" type="ORF">EMCG_09216</name>
</gene>
<organism evidence="2 3">
    <name type="scientific">[Emmonsia] crescens</name>
    <dbReference type="NCBI Taxonomy" id="73230"/>
    <lineage>
        <taxon>Eukaryota</taxon>
        <taxon>Fungi</taxon>
        <taxon>Dikarya</taxon>
        <taxon>Ascomycota</taxon>
        <taxon>Pezizomycotina</taxon>
        <taxon>Eurotiomycetes</taxon>
        <taxon>Eurotiomycetidae</taxon>
        <taxon>Onygenales</taxon>
        <taxon>Ajellomycetaceae</taxon>
        <taxon>Emergomyces</taxon>
    </lineage>
</organism>
<dbReference type="EMBL" id="LCZI01000730">
    <property type="protein sequence ID" value="KKZ64839.1"/>
    <property type="molecule type" value="Genomic_DNA"/>
</dbReference>
<accession>A0A0G2J3B0</accession>
<feature type="compositionally biased region" description="Basic and acidic residues" evidence="1">
    <location>
        <begin position="161"/>
        <end position="171"/>
    </location>
</feature>
<proteinExistence type="predicted"/>
<sequence length="171" mass="19926">MFLMECLTPTQLWRKRTTLTLHQLLCNSATRMHQRAPHLAIPQQVINSHNNDKRQGLLRRHHKHSELLRNQTSTHHPGPQISHHQQLLLTRRLRICLLGMICRKGLPKHRLPGAVPLAQVLVPSAHPSRTNSHRNPRNPREQCPPTSPHPLDSVLRWQSHPRQEAQLFHRE</sequence>
<protein>
    <submittedName>
        <fullName evidence="2">Uncharacterized protein</fullName>
    </submittedName>
</protein>
<dbReference type="VEuPathDB" id="FungiDB:EMCG_09216"/>
<evidence type="ECO:0000313" key="3">
    <source>
        <dbReference type="Proteomes" id="UP000034164"/>
    </source>
</evidence>